<dbReference type="GeneID" id="95376544"/>
<dbReference type="Gene3D" id="3.90.1150.10">
    <property type="entry name" value="Aspartate Aminotransferase, domain 1"/>
    <property type="match status" value="1"/>
</dbReference>
<evidence type="ECO:0000313" key="8">
    <source>
        <dbReference type="EMBL" id="QAV19320.1"/>
    </source>
</evidence>
<dbReference type="PANTHER" id="PTHR43525:SF1">
    <property type="entry name" value="PROTEIN MALY"/>
    <property type="match status" value="1"/>
</dbReference>
<dbReference type="EMBL" id="CP026520">
    <property type="protein sequence ID" value="QAV19320.1"/>
    <property type="molecule type" value="Genomic_DNA"/>
</dbReference>
<dbReference type="Pfam" id="PF00155">
    <property type="entry name" value="Aminotran_1_2"/>
    <property type="match status" value="1"/>
</dbReference>
<dbReference type="RefSeq" id="WP_042226353.1">
    <property type="nucleotide sequence ID" value="NZ_CP026520.1"/>
</dbReference>
<dbReference type="InterPro" id="IPR015424">
    <property type="entry name" value="PyrdxlP-dep_Trfase"/>
</dbReference>
<evidence type="ECO:0000313" key="7">
    <source>
        <dbReference type="EMBL" id="MCY9596289.1"/>
    </source>
</evidence>
<proteinExistence type="inferred from homology"/>
<feature type="domain" description="Aminotransferase class I/classII large" evidence="6">
    <location>
        <begin position="49"/>
        <end position="386"/>
    </location>
</feature>
<reference evidence="8 9" key="1">
    <citation type="submission" date="2018-01" db="EMBL/GenBank/DDBJ databases">
        <title>The whole genome sequencing and assembly of Paenibacillus chitinolyticus KCCM 41400 strain.</title>
        <authorList>
            <person name="Kim J.-Y."/>
            <person name="Park M.-K."/>
            <person name="Lee Y.-J."/>
            <person name="Yi H."/>
            <person name="Bahn Y.-S."/>
            <person name="Kim J.F."/>
            <person name="Lee D.-W."/>
        </authorList>
    </citation>
    <scope>NUCLEOTIDE SEQUENCE [LARGE SCALE GENOMIC DNA]</scope>
    <source>
        <strain evidence="8 9">KCCM 41400</strain>
    </source>
</reference>
<comment type="similarity">
    <text evidence="5">Belongs to the class-II pyridoxal-phosphate-dependent aminotransferase family. MalY/PatB cystathionine beta-lyase subfamily.</text>
</comment>
<protein>
    <recommendedName>
        <fullName evidence="2">cysteine-S-conjugate beta-lyase</fullName>
        <ecNumber evidence="2">4.4.1.13</ecNumber>
    </recommendedName>
</protein>
<name>A0A410WYA8_9BACL</name>
<evidence type="ECO:0000313" key="10">
    <source>
        <dbReference type="Proteomes" id="UP001527202"/>
    </source>
</evidence>
<organism evidence="8 9">
    <name type="scientific">Paenibacillus chitinolyticus</name>
    <dbReference type="NCBI Taxonomy" id="79263"/>
    <lineage>
        <taxon>Bacteria</taxon>
        <taxon>Bacillati</taxon>
        <taxon>Bacillota</taxon>
        <taxon>Bacilli</taxon>
        <taxon>Bacillales</taxon>
        <taxon>Paenibacillaceae</taxon>
        <taxon>Paenibacillus</taxon>
    </lineage>
</organism>
<dbReference type="Proteomes" id="UP000288943">
    <property type="component" value="Chromosome"/>
</dbReference>
<sequence>MIKYNFDEIIDRSTTDSIKWSRRHLKENFDDEDNIPMWIADMDFKVAQPIINALISRAEHGIFGYGHKSDEFLDAVVNWQQRRNGWNIKKEWILFTPGIIPALNFIVETFCNPGDKVIIQTPVYYPFANIIQNNGCQIANNPLIRNNGRYEINFDEFEKIARDSRTKLFFLCSPHNPVGRVWTSEELQRMGEICLKNHVLVIADEIHSDLVYKRNSFVTFGKIAEQLKMKSIICTAPSKTFNLAGLHVSNIIIPNDRVRAELEHKLASIDIDPSSFASVAQIAAYNEGEEWLEQLLVYLQGNLDFIKKFLEEHLPKVTMLVPEATYLAWLDFGAYNLSDMKLQEMMRKRANVALDDGYIFGTGGERFQRINFACPRSVLQKALERLKKSFEDVEIEV</sequence>
<reference evidence="7 10" key="2">
    <citation type="submission" date="2022-05" db="EMBL/GenBank/DDBJ databases">
        <title>Genome Sequencing of Bee-Associated Microbes.</title>
        <authorList>
            <person name="Dunlap C."/>
        </authorList>
    </citation>
    <scope>NUCLEOTIDE SEQUENCE [LARGE SCALE GENOMIC DNA]</scope>
    <source>
        <strain evidence="7 10">NRRL B-23120</strain>
    </source>
</reference>
<evidence type="ECO:0000313" key="9">
    <source>
        <dbReference type="Proteomes" id="UP000288943"/>
    </source>
</evidence>
<dbReference type="AlphaFoldDB" id="A0A410WYA8"/>
<keyword evidence="8" id="KW-0032">Aminotransferase</keyword>
<dbReference type="KEGG" id="pchi:PC41400_17240"/>
<gene>
    <name evidence="7" type="ORF">M5X16_10945</name>
    <name evidence="8" type="ORF">PC41400_17240</name>
</gene>
<evidence type="ECO:0000256" key="1">
    <source>
        <dbReference type="ARBA" id="ARBA00001933"/>
    </source>
</evidence>
<dbReference type="GO" id="GO:0008483">
    <property type="term" value="F:transaminase activity"/>
    <property type="evidence" value="ECO:0007669"/>
    <property type="project" value="UniProtKB-KW"/>
</dbReference>
<dbReference type="EMBL" id="JAMDMJ010000013">
    <property type="protein sequence ID" value="MCY9596289.1"/>
    <property type="molecule type" value="Genomic_DNA"/>
</dbReference>
<evidence type="ECO:0000256" key="2">
    <source>
        <dbReference type="ARBA" id="ARBA00012224"/>
    </source>
</evidence>
<dbReference type="GO" id="GO:0047804">
    <property type="term" value="F:cysteine-S-conjugate beta-lyase activity"/>
    <property type="evidence" value="ECO:0007669"/>
    <property type="project" value="UniProtKB-EC"/>
</dbReference>
<keyword evidence="4" id="KW-0456">Lyase</keyword>
<dbReference type="CDD" id="cd00609">
    <property type="entry name" value="AAT_like"/>
    <property type="match status" value="1"/>
</dbReference>
<keyword evidence="8" id="KW-0808">Transferase</keyword>
<evidence type="ECO:0000256" key="4">
    <source>
        <dbReference type="ARBA" id="ARBA00023239"/>
    </source>
</evidence>
<dbReference type="PANTHER" id="PTHR43525">
    <property type="entry name" value="PROTEIN MALY"/>
    <property type="match status" value="1"/>
</dbReference>
<dbReference type="InterPro" id="IPR051798">
    <property type="entry name" value="Class-II_PLP-Dep_Aminotrans"/>
</dbReference>
<evidence type="ECO:0000256" key="3">
    <source>
        <dbReference type="ARBA" id="ARBA00022898"/>
    </source>
</evidence>
<dbReference type="InterPro" id="IPR004839">
    <property type="entry name" value="Aminotransferase_I/II_large"/>
</dbReference>
<dbReference type="SUPFAM" id="SSF53383">
    <property type="entry name" value="PLP-dependent transferases"/>
    <property type="match status" value="1"/>
</dbReference>
<dbReference type="Gene3D" id="3.40.640.10">
    <property type="entry name" value="Type I PLP-dependent aspartate aminotransferase-like (Major domain)"/>
    <property type="match status" value="1"/>
</dbReference>
<dbReference type="InterPro" id="IPR015422">
    <property type="entry name" value="PyrdxlP-dep_Trfase_small"/>
</dbReference>
<accession>A0A410WYA8</accession>
<dbReference type="GO" id="GO:0030170">
    <property type="term" value="F:pyridoxal phosphate binding"/>
    <property type="evidence" value="ECO:0007669"/>
    <property type="project" value="InterPro"/>
</dbReference>
<dbReference type="InterPro" id="IPR027619">
    <property type="entry name" value="C-S_lyase_PatB-like"/>
</dbReference>
<evidence type="ECO:0000256" key="5">
    <source>
        <dbReference type="ARBA" id="ARBA00037974"/>
    </source>
</evidence>
<keyword evidence="3" id="KW-0663">Pyridoxal phosphate</keyword>
<comment type="cofactor">
    <cofactor evidence="1">
        <name>pyridoxal 5'-phosphate</name>
        <dbReference type="ChEBI" id="CHEBI:597326"/>
    </cofactor>
</comment>
<dbReference type="Proteomes" id="UP001527202">
    <property type="component" value="Unassembled WGS sequence"/>
</dbReference>
<keyword evidence="10" id="KW-1185">Reference proteome</keyword>
<dbReference type="InterPro" id="IPR015421">
    <property type="entry name" value="PyrdxlP-dep_Trfase_major"/>
</dbReference>
<dbReference type="NCBIfam" id="TIGR04350">
    <property type="entry name" value="C_S_lyase_PatB"/>
    <property type="match status" value="1"/>
</dbReference>
<evidence type="ECO:0000259" key="6">
    <source>
        <dbReference type="Pfam" id="PF00155"/>
    </source>
</evidence>
<dbReference type="OrthoDB" id="9802872at2"/>
<dbReference type="EC" id="4.4.1.13" evidence="2"/>